<dbReference type="Gene3D" id="3.40.50.720">
    <property type="entry name" value="NAD(P)-binding Rossmann-like Domain"/>
    <property type="match status" value="1"/>
</dbReference>
<dbReference type="GO" id="GO:0016491">
    <property type="term" value="F:oxidoreductase activity"/>
    <property type="evidence" value="ECO:0007669"/>
    <property type="project" value="InterPro"/>
</dbReference>
<dbReference type="InterPro" id="IPR006096">
    <property type="entry name" value="Glu/Leu/Phe/Val/Trp_DH_C"/>
</dbReference>
<reference evidence="3 4" key="1">
    <citation type="submission" date="2016-10" db="EMBL/GenBank/DDBJ databases">
        <title>Complete Genome Sequence of Peptococcaceae strain DCMF.</title>
        <authorList>
            <person name="Edwards R.J."/>
            <person name="Holland S.I."/>
            <person name="Deshpande N.P."/>
            <person name="Wong Y.K."/>
            <person name="Ertan H."/>
            <person name="Manefield M."/>
            <person name="Russell T.L."/>
            <person name="Lee M.J."/>
        </authorList>
    </citation>
    <scope>NUCLEOTIDE SEQUENCE [LARGE SCALE GENOMIC DNA]</scope>
    <source>
        <strain evidence="3 4">DCMF</strain>
    </source>
</reference>
<dbReference type="InterPro" id="IPR036291">
    <property type="entry name" value="NAD(P)-bd_dom_sf"/>
</dbReference>
<name>A0A3G1KXW9_FORW1</name>
<evidence type="ECO:0000259" key="1">
    <source>
        <dbReference type="Pfam" id="PF00208"/>
    </source>
</evidence>
<proteinExistence type="predicted"/>
<dbReference type="Pfam" id="PF21455">
    <property type="entry name" value="PylD_N"/>
    <property type="match status" value="1"/>
</dbReference>
<dbReference type="EMBL" id="CP017634">
    <property type="protein sequence ID" value="ATW27247.1"/>
    <property type="molecule type" value="Genomic_DNA"/>
</dbReference>
<dbReference type="Proteomes" id="UP000323521">
    <property type="component" value="Chromosome"/>
</dbReference>
<dbReference type="InterPro" id="IPR023914">
    <property type="entry name" value="Pyrrolys_PylD"/>
</dbReference>
<feature type="domain" description="Glutamate/phenylalanine/leucine/valine/L-tryptophan dehydrogenase C-terminal" evidence="1">
    <location>
        <begin position="127"/>
        <end position="175"/>
    </location>
</feature>
<dbReference type="GO" id="GO:0006520">
    <property type="term" value="P:amino acid metabolic process"/>
    <property type="evidence" value="ECO:0007669"/>
    <property type="project" value="InterPro"/>
</dbReference>
<evidence type="ECO:0000259" key="2">
    <source>
        <dbReference type="Pfam" id="PF21455"/>
    </source>
</evidence>
<feature type="domain" description="Pyrrolysine biosynthesis protein PylD N-terminal" evidence="2">
    <location>
        <begin position="14"/>
        <end position="125"/>
    </location>
</feature>
<organism evidence="3 4">
    <name type="scientific">Formimonas warabiya</name>
    <dbReference type="NCBI Taxonomy" id="1761012"/>
    <lineage>
        <taxon>Bacteria</taxon>
        <taxon>Bacillati</taxon>
        <taxon>Bacillota</taxon>
        <taxon>Clostridia</taxon>
        <taxon>Eubacteriales</taxon>
        <taxon>Peptococcaceae</taxon>
        <taxon>Candidatus Formimonas</taxon>
    </lineage>
</organism>
<dbReference type="RefSeq" id="WP_148136595.1">
    <property type="nucleotide sequence ID" value="NZ_CP017634.1"/>
</dbReference>
<dbReference type="NCBIfam" id="TIGR03911">
    <property type="entry name" value="pyrrolys_PylD"/>
    <property type="match status" value="1"/>
</dbReference>
<dbReference type="InterPro" id="IPR048757">
    <property type="entry name" value="PylD_N"/>
</dbReference>
<evidence type="ECO:0000313" key="3">
    <source>
        <dbReference type="EMBL" id="ATW27247.1"/>
    </source>
</evidence>
<keyword evidence="4" id="KW-1185">Reference proteome</keyword>
<dbReference type="Pfam" id="PF00208">
    <property type="entry name" value="ELFV_dehydrog"/>
    <property type="match status" value="1"/>
</dbReference>
<protein>
    <submittedName>
        <fullName evidence="3">3-methylornithyl-N6-L-lysine dehydrogenase PylD</fullName>
    </submittedName>
</protein>
<evidence type="ECO:0000313" key="4">
    <source>
        <dbReference type="Proteomes" id="UP000323521"/>
    </source>
</evidence>
<dbReference type="KEGG" id="fwa:DCMF_23040"/>
<dbReference type="Gene3D" id="3.40.50.12150">
    <property type="match status" value="1"/>
</dbReference>
<dbReference type="SUPFAM" id="SSF51735">
    <property type="entry name" value="NAD(P)-binding Rossmann-fold domains"/>
    <property type="match status" value="1"/>
</dbReference>
<gene>
    <name evidence="3" type="ORF">DCMF_23040</name>
</gene>
<sequence length="270" mass="28704">MTRLTVKDIDGLDQGFSAYDRELIEKTGMTLGEIACFSAGISPQEFQEAGEDYRVAVVPITAGEGIIGGFAQSVQGIVASLGFQVSVTRETDVDGIFEAVSSGSEIIFMADDVRFIAINLHNKRIADNGEATGRGYVAALNGMAKDLNGCEVLVLGFGQVGSPAVEFLLELGAKPAVYDIDEEKLHHIDKNKVQVEKDLRAALPKYHYLIDATPENSFIAPELLDGKAKIAAPGIPLGLTPEAYGKFKGATIHDPLQIGVAAMLALAVKP</sequence>
<dbReference type="OrthoDB" id="5418995at2"/>
<accession>A0A3G1KXW9</accession>
<dbReference type="AlphaFoldDB" id="A0A3G1KXW9"/>